<keyword evidence="3 8" id="KW-1134">Transmembrane beta strand</keyword>
<dbReference type="SUPFAM" id="SSF56935">
    <property type="entry name" value="Porins"/>
    <property type="match status" value="1"/>
</dbReference>
<organism evidence="13 14">
    <name type="scientific">Epilithonimonas vandammei</name>
    <dbReference type="NCBI Taxonomy" id="2487072"/>
    <lineage>
        <taxon>Bacteria</taxon>
        <taxon>Pseudomonadati</taxon>
        <taxon>Bacteroidota</taxon>
        <taxon>Flavobacteriia</taxon>
        <taxon>Flavobacteriales</taxon>
        <taxon>Weeksellaceae</taxon>
        <taxon>Chryseobacterium group</taxon>
        <taxon>Epilithonimonas</taxon>
    </lineage>
</organism>
<dbReference type="Gene3D" id="2.40.170.20">
    <property type="entry name" value="TonB-dependent receptor, beta-barrel domain"/>
    <property type="match status" value="1"/>
</dbReference>
<dbReference type="InterPro" id="IPR039426">
    <property type="entry name" value="TonB-dep_rcpt-like"/>
</dbReference>
<evidence type="ECO:0000256" key="1">
    <source>
        <dbReference type="ARBA" id="ARBA00004571"/>
    </source>
</evidence>
<dbReference type="OrthoDB" id="9768177at2"/>
<dbReference type="InterPro" id="IPR023997">
    <property type="entry name" value="TonB-dep_OMP_SusC/RagA_CS"/>
</dbReference>
<evidence type="ECO:0000259" key="11">
    <source>
        <dbReference type="Pfam" id="PF00593"/>
    </source>
</evidence>
<dbReference type="AlphaFoldDB" id="A0A3G8YCV2"/>
<comment type="subcellular location">
    <subcellularLocation>
        <location evidence="1 8">Cell outer membrane</location>
        <topology evidence="1 8">Multi-pass membrane protein</topology>
    </subcellularLocation>
</comment>
<keyword evidence="10" id="KW-0732">Signal</keyword>
<protein>
    <submittedName>
        <fullName evidence="13">SusC/RagA family TonB-linked outer membrane protein</fullName>
    </submittedName>
</protein>
<keyword evidence="5 9" id="KW-0798">TonB box</keyword>
<dbReference type="Proteomes" id="UP000281810">
    <property type="component" value="Chromosome"/>
</dbReference>
<evidence type="ECO:0000259" key="12">
    <source>
        <dbReference type="Pfam" id="PF07715"/>
    </source>
</evidence>
<keyword evidence="7 8" id="KW-0998">Cell outer membrane</keyword>
<dbReference type="InterPro" id="IPR000531">
    <property type="entry name" value="Beta-barrel_TonB"/>
</dbReference>
<keyword evidence="2 8" id="KW-0813">Transport</keyword>
<dbReference type="RefSeq" id="WP_124801323.1">
    <property type="nucleotide sequence ID" value="NZ_CP034161.1"/>
</dbReference>
<feature type="signal peptide" evidence="10">
    <location>
        <begin position="1"/>
        <end position="22"/>
    </location>
</feature>
<evidence type="ECO:0000256" key="10">
    <source>
        <dbReference type="SAM" id="SignalP"/>
    </source>
</evidence>
<dbReference type="InterPro" id="IPR023996">
    <property type="entry name" value="TonB-dep_OMP_SusC/RagA"/>
</dbReference>
<comment type="similarity">
    <text evidence="8 9">Belongs to the TonB-dependent receptor family.</text>
</comment>
<dbReference type="NCBIfam" id="TIGR04057">
    <property type="entry name" value="SusC_RagA_signa"/>
    <property type="match status" value="1"/>
</dbReference>
<keyword evidence="4 8" id="KW-0812">Transmembrane</keyword>
<feature type="domain" description="TonB-dependent receptor plug" evidence="12">
    <location>
        <begin position="55"/>
        <end position="169"/>
    </location>
</feature>
<feature type="domain" description="TonB-dependent receptor-like beta-barrel" evidence="11">
    <location>
        <begin position="376"/>
        <end position="839"/>
    </location>
</feature>
<dbReference type="InterPro" id="IPR036942">
    <property type="entry name" value="Beta-barrel_TonB_sf"/>
</dbReference>
<dbReference type="InterPro" id="IPR037066">
    <property type="entry name" value="Plug_dom_sf"/>
</dbReference>
<evidence type="ECO:0000256" key="5">
    <source>
        <dbReference type="ARBA" id="ARBA00023077"/>
    </source>
</evidence>
<reference evidence="14" key="1">
    <citation type="submission" date="2018-11" db="EMBL/GenBank/DDBJ databases">
        <title>Proposal to divide the Flavobacteriaceae and reorganize its genera based on Amino Acid Identity values calculated from whole genome sequences.</title>
        <authorList>
            <person name="Nicholson A.C."/>
            <person name="Gulvik C.A."/>
            <person name="Whitney A.M."/>
            <person name="Humrighouse B.W."/>
            <person name="Bell M."/>
            <person name="Holmes B."/>
            <person name="Steigerwalt A.B."/>
            <person name="Villarma A."/>
            <person name="Sheth M."/>
            <person name="Batra D."/>
            <person name="Pryor J."/>
            <person name="Bernardet J.-F."/>
            <person name="Hugo C."/>
            <person name="Kampfer P."/>
            <person name="Newman J.D."/>
            <person name="McQuiston J.R."/>
        </authorList>
    </citation>
    <scope>NUCLEOTIDE SEQUENCE [LARGE SCALE GENOMIC DNA]</scope>
    <source>
        <strain evidence="14">F5649</strain>
    </source>
</reference>
<evidence type="ECO:0000256" key="3">
    <source>
        <dbReference type="ARBA" id="ARBA00022452"/>
    </source>
</evidence>
<dbReference type="NCBIfam" id="TIGR04056">
    <property type="entry name" value="OMP_RagA_SusC"/>
    <property type="match status" value="1"/>
</dbReference>
<dbReference type="Pfam" id="PF07715">
    <property type="entry name" value="Plug"/>
    <property type="match status" value="1"/>
</dbReference>
<sequence length="994" mass="110309">MNVKLRVLSAGAIFFLGIAANAQKKKVADTVTKTKEIEEVVVIGNIKLDPAQKVGSYNTVSKANFESTPFSSVDEVLNGRVAGLNFSSASGDPGSSSMVIIRGVSSLIGTPNPLYVIDGVVIGKGADNAQVMESWNPLASIDPNAIESVDVLKDASATALYGSRGANGVIIIKTKKGKFNQKTKFDFSTETGIQDRAFDKLKIMNADEYIKYGTMLIWNSRGRGVDAAQIQNLDDAKKYFLEQYETTYYNQGNLKSTNTDWIKAVTRNSSVVNTYNFGATGGGENTSFRIGGSYYQNKPLIQTSAFDRISLNAAINHKASDKLKFGLNVNYSNVKRSTYFGGRASANPVTSSIMISPLRPIYNENNTPDDGIYNQSDLGEGSPTKGFNPVSILNEARQDSRINTIIASANMDYAFAKDFSFNSTFGTQTQFMKERNFVLPGHPVYTIMEDDKGFLGDYRTTIFEWNWVNSINYNRNFGKHNVGAAAGIEYQDHDYNVLSSESFTLNGDRPYFIYTDEQFASNRDLRWTQLSYFGRLSYSFDKRYSVSGQLRRDGNSTLGIDKFGTFWSVGGSWNVVQESFAPSMFSTLNLRASYGVLGNIPYADQWGGQYNSATNYFYNYTYGYGPNSGFGGIANAANPFLKWEEAKHLDIGADIGFFNDRLKFTLDYYRKITSGAIDTLPLSAESGGPGAYYANIGTIRNTGFELVVEGSPIRNSNFQWNINANGAYSKTYLDELNGIDLKTYNGDDASDDTNAFVALAPGHIFGEYYAVQWAGIAQQDDLTKGIRAGDALFYTDASRTDVTNLRANAQRVWMGKSAFPVYNVGLTNEFKYKNVTLSFLLTGQFDFYVQNGVNSYTIHDGRFPTRNQVVEALYDSWTDAPGMENYGASNPKAVLGNPTTSRLESSRFISKGDHIRLKEMRVAYTFGDLFKKSTGINNFTIYLRGTNLLTWVFDKNLKYDPESNSNSWSWVGKGRYWYSAPVLRNISLGFQIGF</sequence>
<feature type="chain" id="PRO_5017944297" evidence="10">
    <location>
        <begin position="23"/>
        <end position="994"/>
    </location>
</feature>
<dbReference type="InterPro" id="IPR012910">
    <property type="entry name" value="Plug_dom"/>
</dbReference>
<evidence type="ECO:0000313" key="13">
    <source>
        <dbReference type="EMBL" id="AZI39031.1"/>
    </source>
</evidence>
<keyword evidence="14" id="KW-1185">Reference proteome</keyword>
<accession>A0A3G8YCV2</accession>
<proteinExistence type="inferred from homology"/>
<evidence type="ECO:0000256" key="4">
    <source>
        <dbReference type="ARBA" id="ARBA00022692"/>
    </source>
</evidence>
<evidence type="ECO:0000256" key="6">
    <source>
        <dbReference type="ARBA" id="ARBA00023136"/>
    </source>
</evidence>
<dbReference type="PROSITE" id="PS52016">
    <property type="entry name" value="TONB_DEPENDENT_REC_3"/>
    <property type="match status" value="1"/>
</dbReference>
<dbReference type="EMBL" id="CP034161">
    <property type="protein sequence ID" value="AZI39031.1"/>
    <property type="molecule type" value="Genomic_DNA"/>
</dbReference>
<evidence type="ECO:0000256" key="7">
    <source>
        <dbReference type="ARBA" id="ARBA00023237"/>
    </source>
</evidence>
<evidence type="ECO:0000256" key="9">
    <source>
        <dbReference type="RuleBase" id="RU003357"/>
    </source>
</evidence>
<dbReference type="Gene3D" id="2.170.130.10">
    <property type="entry name" value="TonB-dependent receptor, plug domain"/>
    <property type="match status" value="1"/>
</dbReference>
<dbReference type="Pfam" id="PF00593">
    <property type="entry name" value="TonB_dep_Rec_b-barrel"/>
    <property type="match status" value="1"/>
</dbReference>
<keyword evidence="6 8" id="KW-0472">Membrane</keyword>
<dbReference type="GO" id="GO:0009279">
    <property type="term" value="C:cell outer membrane"/>
    <property type="evidence" value="ECO:0007669"/>
    <property type="project" value="UniProtKB-SubCell"/>
</dbReference>
<gene>
    <name evidence="13" type="ORF">EIB74_03185</name>
</gene>
<evidence type="ECO:0000256" key="8">
    <source>
        <dbReference type="PROSITE-ProRule" id="PRU01360"/>
    </source>
</evidence>
<evidence type="ECO:0000256" key="2">
    <source>
        <dbReference type="ARBA" id="ARBA00022448"/>
    </source>
</evidence>
<name>A0A3G8YCV2_9FLAO</name>
<evidence type="ECO:0000313" key="14">
    <source>
        <dbReference type="Proteomes" id="UP000281810"/>
    </source>
</evidence>